<dbReference type="EMBL" id="VJVZ01000025">
    <property type="protein sequence ID" value="TRW21038.1"/>
    <property type="molecule type" value="Genomic_DNA"/>
</dbReference>
<comment type="caution">
    <text evidence="1">The sequence shown here is derived from an EMBL/GenBank/DDBJ whole genome shotgun (WGS) entry which is preliminary data.</text>
</comment>
<protein>
    <submittedName>
        <fullName evidence="1">Uncharacterized protein</fullName>
    </submittedName>
</protein>
<sequence>MKLYDFLLLNDEQQYQAVWLLGVHIDNIIFERIHYQLYSINDFYVEVRYDALSNKIVGKLPFKQGEHLDKYLGDGTLL</sequence>
<accession>A0A552US49</accession>
<keyword evidence="2" id="KW-1185">Reference proteome</keyword>
<evidence type="ECO:0000313" key="1">
    <source>
        <dbReference type="EMBL" id="TRW21038.1"/>
    </source>
</evidence>
<proteinExistence type="predicted"/>
<reference evidence="1 2" key="1">
    <citation type="submission" date="2019-07" db="EMBL/GenBank/DDBJ databases">
        <title>Flavobacterium sp. nov., isolated from glacier ice.</title>
        <authorList>
            <person name="Liu Q."/>
            <person name="Xin Y.-H."/>
        </authorList>
    </citation>
    <scope>NUCLEOTIDE SEQUENCE [LARGE SCALE GENOMIC DNA]</scope>
    <source>
        <strain evidence="1 2">ZT4R6</strain>
    </source>
</reference>
<dbReference type="AlphaFoldDB" id="A0A552US49"/>
<dbReference type="RefSeq" id="WP_143375339.1">
    <property type="nucleotide sequence ID" value="NZ_VJVZ01000025.1"/>
</dbReference>
<evidence type="ECO:0000313" key="2">
    <source>
        <dbReference type="Proteomes" id="UP000320643"/>
    </source>
</evidence>
<dbReference type="Proteomes" id="UP000320643">
    <property type="component" value="Unassembled WGS sequence"/>
</dbReference>
<name>A0A552US49_9FLAO</name>
<gene>
    <name evidence="1" type="ORF">FMM05_20710</name>
</gene>
<dbReference type="OrthoDB" id="961510at2"/>
<organism evidence="1 2">
    <name type="scientific">Flavobacterium zepuense</name>
    <dbReference type="NCBI Taxonomy" id="2593302"/>
    <lineage>
        <taxon>Bacteria</taxon>
        <taxon>Pseudomonadati</taxon>
        <taxon>Bacteroidota</taxon>
        <taxon>Flavobacteriia</taxon>
        <taxon>Flavobacteriales</taxon>
        <taxon>Flavobacteriaceae</taxon>
        <taxon>Flavobacterium</taxon>
    </lineage>
</organism>